<dbReference type="Pfam" id="PF00059">
    <property type="entry name" value="Lectin_C"/>
    <property type="match status" value="1"/>
</dbReference>
<dbReference type="AlphaFoldDB" id="A0A4U5NVM7"/>
<reference evidence="4 5" key="2">
    <citation type="journal article" date="2019" name="G3 (Bethesda)">
        <title>Hybrid Assembly of the Genome of the Entomopathogenic Nematode Steinernema carpocapsae Identifies the X-Chromosome.</title>
        <authorList>
            <person name="Serra L."/>
            <person name="Macchietto M."/>
            <person name="Macias-Munoz A."/>
            <person name="McGill C.J."/>
            <person name="Rodriguez I.M."/>
            <person name="Rodriguez B."/>
            <person name="Murad R."/>
            <person name="Mortazavi A."/>
        </authorList>
    </citation>
    <scope>NUCLEOTIDE SEQUENCE [LARGE SCALE GENOMIC DNA]</scope>
    <source>
        <strain evidence="4 5">ALL</strain>
    </source>
</reference>
<dbReference type="InterPro" id="IPR001304">
    <property type="entry name" value="C-type_lectin-like"/>
</dbReference>
<dbReference type="Gene3D" id="3.10.100.10">
    <property type="entry name" value="Mannose-Binding Protein A, subunit A"/>
    <property type="match status" value="1"/>
</dbReference>
<evidence type="ECO:0000259" key="3">
    <source>
        <dbReference type="PROSITE" id="PS50041"/>
    </source>
</evidence>
<name>A0A4U5NVM7_STECR</name>
<dbReference type="PANTHER" id="PTHR22991">
    <property type="entry name" value="PROTEIN CBG13490"/>
    <property type="match status" value="1"/>
</dbReference>
<reference evidence="4 5" key="1">
    <citation type="journal article" date="2015" name="Genome Biol.">
        <title>Comparative genomics of Steinernema reveals deeply conserved gene regulatory networks.</title>
        <authorList>
            <person name="Dillman A.R."/>
            <person name="Macchietto M."/>
            <person name="Porter C.F."/>
            <person name="Rogers A."/>
            <person name="Williams B."/>
            <person name="Antoshechkin I."/>
            <person name="Lee M.M."/>
            <person name="Goodwin Z."/>
            <person name="Lu X."/>
            <person name="Lewis E.E."/>
            <person name="Goodrich-Blair H."/>
            <person name="Stock S.P."/>
            <person name="Adams B.J."/>
            <person name="Sternberg P.W."/>
            <person name="Mortazavi A."/>
        </authorList>
    </citation>
    <scope>NUCLEOTIDE SEQUENCE [LARGE SCALE GENOMIC DNA]</scope>
    <source>
        <strain evidence="4 5">ALL</strain>
    </source>
</reference>
<dbReference type="InterPro" id="IPR018378">
    <property type="entry name" value="C-type_lectin_CS"/>
</dbReference>
<dbReference type="PANTHER" id="PTHR22991:SF40">
    <property type="entry name" value="PROTEIN CBG13490"/>
    <property type="match status" value="1"/>
</dbReference>
<sequence>MFAYRLLLLMALFLFSLSACSNCDPGWTLFKGLCYTINDKSSWTNAEALCKQSNAHLISIHSNGEQAFAASLAKEDYLFWTGGFVNMTQHRLDKYWSDGSSWDYNRFYREDVRAGPTCLVSDVDTYTWENFDCYYEFASICKKRVNANIQI</sequence>
<gene>
    <name evidence="4" type="ORF">L596_011895</name>
</gene>
<dbReference type="STRING" id="34508.A0A4U5NVM7"/>
<proteinExistence type="predicted"/>
<protein>
    <recommendedName>
        <fullName evidence="3">C-type lectin domain-containing protein</fullName>
    </recommendedName>
</protein>
<evidence type="ECO:0000256" key="2">
    <source>
        <dbReference type="SAM" id="SignalP"/>
    </source>
</evidence>
<keyword evidence="1" id="KW-1015">Disulfide bond</keyword>
<dbReference type="CDD" id="cd00037">
    <property type="entry name" value="CLECT"/>
    <property type="match status" value="1"/>
</dbReference>
<dbReference type="InterPro" id="IPR016186">
    <property type="entry name" value="C-type_lectin-like/link_sf"/>
</dbReference>
<dbReference type="PROSITE" id="PS51257">
    <property type="entry name" value="PROKAR_LIPOPROTEIN"/>
    <property type="match status" value="1"/>
</dbReference>
<dbReference type="Proteomes" id="UP000298663">
    <property type="component" value="Unassembled WGS sequence"/>
</dbReference>
<feature type="chain" id="PRO_5020788628" description="C-type lectin domain-containing protein" evidence="2">
    <location>
        <begin position="24"/>
        <end position="151"/>
    </location>
</feature>
<dbReference type="InterPro" id="IPR016187">
    <property type="entry name" value="CTDL_fold"/>
</dbReference>
<dbReference type="InterPro" id="IPR050976">
    <property type="entry name" value="Snaclec"/>
</dbReference>
<accession>A0A4U5NVM7</accession>
<keyword evidence="2" id="KW-0732">Signal</keyword>
<dbReference type="OrthoDB" id="5787727at2759"/>
<feature type="signal peptide" evidence="2">
    <location>
        <begin position="1"/>
        <end position="23"/>
    </location>
</feature>
<feature type="domain" description="C-type lectin" evidence="3">
    <location>
        <begin position="30"/>
        <end position="142"/>
    </location>
</feature>
<dbReference type="SMART" id="SM00034">
    <property type="entry name" value="CLECT"/>
    <property type="match status" value="1"/>
</dbReference>
<dbReference type="PROSITE" id="PS50041">
    <property type="entry name" value="C_TYPE_LECTIN_2"/>
    <property type="match status" value="1"/>
</dbReference>
<evidence type="ECO:0000313" key="5">
    <source>
        <dbReference type="Proteomes" id="UP000298663"/>
    </source>
</evidence>
<dbReference type="EMBL" id="AZBU02000003">
    <property type="protein sequence ID" value="TKR87506.1"/>
    <property type="molecule type" value="Genomic_DNA"/>
</dbReference>
<evidence type="ECO:0000313" key="4">
    <source>
        <dbReference type="EMBL" id="TKR87506.1"/>
    </source>
</evidence>
<keyword evidence="5" id="KW-1185">Reference proteome</keyword>
<dbReference type="PROSITE" id="PS00615">
    <property type="entry name" value="C_TYPE_LECTIN_1"/>
    <property type="match status" value="1"/>
</dbReference>
<dbReference type="SUPFAM" id="SSF56436">
    <property type="entry name" value="C-type lectin-like"/>
    <property type="match status" value="1"/>
</dbReference>
<comment type="caution">
    <text evidence="4">The sequence shown here is derived from an EMBL/GenBank/DDBJ whole genome shotgun (WGS) entry which is preliminary data.</text>
</comment>
<evidence type="ECO:0000256" key="1">
    <source>
        <dbReference type="ARBA" id="ARBA00023157"/>
    </source>
</evidence>
<organism evidence="4 5">
    <name type="scientific">Steinernema carpocapsae</name>
    <name type="common">Entomopathogenic nematode</name>
    <dbReference type="NCBI Taxonomy" id="34508"/>
    <lineage>
        <taxon>Eukaryota</taxon>
        <taxon>Metazoa</taxon>
        <taxon>Ecdysozoa</taxon>
        <taxon>Nematoda</taxon>
        <taxon>Chromadorea</taxon>
        <taxon>Rhabditida</taxon>
        <taxon>Tylenchina</taxon>
        <taxon>Panagrolaimomorpha</taxon>
        <taxon>Strongyloidoidea</taxon>
        <taxon>Steinernematidae</taxon>
        <taxon>Steinernema</taxon>
    </lineage>
</organism>